<feature type="domain" description="IPT/TIG" evidence="2">
    <location>
        <begin position="205"/>
        <end position="290"/>
    </location>
</feature>
<dbReference type="SUPFAM" id="SSF81296">
    <property type="entry name" value="E set domains"/>
    <property type="match status" value="3"/>
</dbReference>
<name>A0ABW7UJE1_9ACTN</name>
<dbReference type="CDD" id="cd00102">
    <property type="entry name" value="IPT"/>
    <property type="match status" value="2"/>
</dbReference>
<feature type="compositionally biased region" description="Gly residues" evidence="1">
    <location>
        <begin position="14"/>
        <end position="33"/>
    </location>
</feature>
<evidence type="ECO:0000313" key="4">
    <source>
        <dbReference type="Proteomes" id="UP001611548"/>
    </source>
</evidence>
<sequence length="290" mass="28171">MSTPLQPQVQAIVQGGGDWPGPGGGWPGGGGHGPHFPQLVALTPNNGPTTGGNTVSLLGSNLQSTFLVTFDGIPATIVGLPTQNTVTVIAPAHAAGTVLVVAFTPKGPTNSLPYTYIGPPAPPVIGSFTPPSGPTTGGTMFTILGANLTGATVTFNGIPATGVTVNALGTSLTGFTPPGAAGTVPVVVTTPGGSATTTFTYFAPAPTVSTFVPFPFTGPLAGGNPFAITGTNLTGATVTFGANAATSISIHPSGTLLTGIVPAGAAPGNVPVVVTTPGGSFTIPGGYTYV</sequence>
<keyword evidence="4" id="KW-1185">Reference proteome</keyword>
<evidence type="ECO:0000256" key="1">
    <source>
        <dbReference type="SAM" id="MobiDB-lite"/>
    </source>
</evidence>
<gene>
    <name evidence="3" type="ORF">ACH429_01330</name>
</gene>
<dbReference type="Proteomes" id="UP001611548">
    <property type="component" value="Unassembled WGS sequence"/>
</dbReference>
<dbReference type="InterPro" id="IPR002909">
    <property type="entry name" value="IPT_dom"/>
</dbReference>
<comment type="caution">
    <text evidence="3">The sequence shown here is derived from an EMBL/GenBank/DDBJ whole genome shotgun (WGS) entry which is preliminary data.</text>
</comment>
<dbReference type="EMBL" id="JBIRWE010000001">
    <property type="protein sequence ID" value="MFI1962784.1"/>
    <property type="molecule type" value="Genomic_DNA"/>
</dbReference>
<evidence type="ECO:0000259" key="2">
    <source>
        <dbReference type="SMART" id="SM00429"/>
    </source>
</evidence>
<organism evidence="3 4">
    <name type="scientific">Streptomyces pathocidini</name>
    <dbReference type="NCBI Taxonomy" id="1650571"/>
    <lineage>
        <taxon>Bacteria</taxon>
        <taxon>Bacillati</taxon>
        <taxon>Actinomycetota</taxon>
        <taxon>Actinomycetes</taxon>
        <taxon>Kitasatosporales</taxon>
        <taxon>Streptomycetaceae</taxon>
        <taxon>Streptomyces</taxon>
    </lineage>
</organism>
<dbReference type="SMART" id="SM00429">
    <property type="entry name" value="IPT"/>
    <property type="match status" value="3"/>
</dbReference>
<dbReference type="InterPro" id="IPR014756">
    <property type="entry name" value="Ig_E-set"/>
</dbReference>
<feature type="region of interest" description="Disordered" evidence="1">
    <location>
        <begin position="12"/>
        <end position="36"/>
    </location>
</feature>
<reference evidence="3 4" key="1">
    <citation type="submission" date="2024-10" db="EMBL/GenBank/DDBJ databases">
        <title>The Natural Products Discovery Center: Release of the First 8490 Sequenced Strains for Exploring Actinobacteria Biosynthetic Diversity.</title>
        <authorList>
            <person name="Kalkreuter E."/>
            <person name="Kautsar S.A."/>
            <person name="Yang D."/>
            <person name="Bader C.D."/>
            <person name="Teijaro C.N."/>
            <person name="Fluegel L."/>
            <person name="Davis C.M."/>
            <person name="Simpson J.R."/>
            <person name="Lauterbach L."/>
            <person name="Steele A.D."/>
            <person name="Gui C."/>
            <person name="Meng S."/>
            <person name="Li G."/>
            <person name="Viehrig K."/>
            <person name="Ye F."/>
            <person name="Su P."/>
            <person name="Kiefer A.F."/>
            <person name="Nichols A."/>
            <person name="Cepeda A.J."/>
            <person name="Yan W."/>
            <person name="Fan B."/>
            <person name="Jiang Y."/>
            <person name="Adhikari A."/>
            <person name="Zheng C.-J."/>
            <person name="Schuster L."/>
            <person name="Cowan T.M."/>
            <person name="Smanski M.J."/>
            <person name="Chevrette M.G."/>
            <person name="De Carvalho L.P.S."/>
            <person name="Shen B."/>
        </authorList>
    </citation>
    <scope>NUCLEOTIDE SEQUENCE [LARGE SCALE GENOMIC DNA]</scope>
    <source>
        <strain evidence="3 4">NPDC020327</strain>
    </source>
</reference>
<proteinExistence type="predicted"/>
<dbReference type="Gene3D" id="2.60.40.10">
    <property type="entry name" value="Immunoglobulins"/>
    <property type="match status" value="3"/>
</dbReference>
<feature type="domain" description="IPT/TIG" evidence="2">
    <location>
        <begin position="36"/>
        <end position="117"/>
    </location>
</feature>
<feature type="domain" description="IPT/TIG" evidence="2">
    <location>
        <begin position="122"/>
        <end position="202"/>
    </location>
</feature>
<protein>
    <submittedName>
        <fullName evidence="3">IPT/TIG domain-containing protein</fullName>
    </submittedName>
</protein>
<dbReference type="InterPro" id="IPR013783">
    <property type="entry name" value="Ig-like_fold"/>
</dbReference>
<accession>A0ABW7UJE1</accession>
<evidence type="ECO:0000313" key="3">
    <source>
        <dbReference type="EMBL" id="MFI1962784.1"/>
    </source>
</evidence>
<dbReference type="RefSeq" id="WP_398717924.1">
    <property type="nucleotide sequence ID" value="NZ_JBIRWE010000001.1"/>
</dbReference>
<dbReference type="Pfam" id="PF01833">
    <property type="entry name" value="TIG"/>
    <property type="match status" value="3"/>
</dbReference>